<proteinExistence type="predicted"/>
<dbReference type="Proteomes" id="UP000826271">
    <property type="component" value="Unassembled WGS sequence"/>
</dbReference>
<reference evidence="3" key="1">
    <citation type="submission" date="2019-10" db="EMBL/GenBank/DDBJ databases">
        <authorList>
            <person name="Zhang R."/>
            <person name="Pan Y."/>
            <person name="Wang J."/>
            <person name="Ma R."/>
            <person name="Yu S."/>
        </authorList>
    </citation>
    <scope>NUCLEOTIDE SEQUENCE</scope>
    <source>
        <strain evidence="3">LA-IB0</strain>
        <tissue evidence="3">Leaf</tissue>
    </source>
</reference>
<dbReference type="PANTHER" id="PTHR47599:SF3">
    <property type="entry name" value="CELL-TO-CELL MOVEMENT PROTEIN"/>
    <property type="match status" value="1"/>
</dbReference>
<dbReference type="PANTHER" id="PTHR47599">
    <property type="entry name" value="CELL-TO-CELL MOVEMENT PROTEIN"/>
    <property type="match status" value="1"/>
</dbReference>
<evidence type="ECO:0000313" key="4">
    <source>
        <dbReference type="Proteomes" id="UP000826271"/>
    </source>
</evidence>
<dbReference type="InterPro" id="IPR028919">
    <property type="entry name" value="Viral_movement"/>
</dbReference>
<dbReference type="AlphaFoldDB" id="A0AAV6WAF0"/>
<dbReference type="Pfam" id="PF01107">
    <property type="entry name" value="MP"/>
    <property type="match status" value="1"/>
</dbReference>
<feature type="coiled-coil region" evidence="2">
    <location>
        <begin position="206"/>
        <end position="240"/>
    </location>
</feature>
<protein>
    <submittedName>
        <fullName evidence="3">Uncharacterized protein</fullName>
    </submittedName>
</protein>
<keyword evidence="1 2" id="KW-0175">Coiled coil</keyword>
<organism evidence="3 4">
    <name type="scientific">Buddleja alternifolia</name>
    <dbReference type="NCBI Taxonomy" id="168488"/>
    <lineage>
        <taxon>Eukaryota</taxon>
        <taxon>Viridiplantae</taxon>
        <taxon>Streptophyta</taxon>
        <taxon>Embryophyta</taxon>
        <taxon>Tracheophyta</taxon>
        <taxon>Spermatophyta</taxon>
        <taxon>Magnoliopsida</taxon>
        <taxon>eudicotyledons</taxon>
        <taxon>Gunneridae</taxon>
        <taxon>Pentapetalae</taxon>
        <taxon>asterids</taxon>
        <taxon>lamiids</taxon>
        <taxon>Lamiales</taxon>
        <taxon>Scrophulariaceae</taxon>
        <taxon>Buddlejeae</taxon>
        <taxon>Buddleja</taxon>
    </lineage>
</organism>
<gene>
    <name evidence="3" type="ORF">BUALT_Bualt19G0113300</name>
</gene>
<dbReference type="EMBL" id="WHWC01000019">
    <property type="protein sequence ID" value="KAG8364292.1"/>
    <property type="molecule type" value="Genomic_DNA"/>
</dbReference>
<comment type="caution">
    <text evidence="3">The sequence shown here is derived from an EMBL/GenBank/DDBJ whole genome shotgun (WGS) entry which is preliminary data.</text>
</comment>
<sequence length="298" mass="34106">MSYLNIGMIKIMIKSTFRKGIDSPIKLALLDRRINNISDSLFGGIQGNLSYGKLMFTFSPKISVSLNDKHINEILCLAHEFARTDLMNEGDHPYSITYMLGYTISNSHHSMNFNANEPIRIDELFKNIGKISSTPVQDITPIQENWTMDLRRKPLLGSQPILQIEQNQNSGINNPILKEELDYDKPSKGLADLLPSTSENLFKKDIDDIAKKLSFLNDQIDEVYREMKSMEERFQRLEADQQLHFQEALDKASAVILAALHKEVQQEHQCALETSISFQKNSGFKQKCLLEHEQQMTI</sequence>
<keyword evidence="4" id="KW-1185">Reference proteome</keyword>
<dbReference type="InterPro" id="IPR051596">
    <property type="entry name" value="Caulimoviridae_Movement"/>
</dbReference>
<evidence type="ECO:0000313" key="3">
    <source>
        <dbReference type="EMBL" id="KAG8364292.1"/>
    </source>
</evidence>
<accession>A0AAV6WAF0</accession>
<evidence type="ECO:0000256" key="1">
    <source>
        <dbReference type="ARBA" id="ARBA00023054"/>
    </source>
</evidence>
<evidence type="ECO:0000256" key="2">
    <source>
        <dbReference type="SAM" id="Coils"/>
    </source>
</evidence>
<name>A0AAV6WAF0_9LAMI</name>